<feature type="compositionally biased region" description="Low complexity" evidence="1">
    <location>
        <begin position="106"/>
        <end position="118"/>
    </location>
</feature>
<evidence type="ECO:0000256" key="1">
    <source>
        <dbReference type="SAM" id="MobiDB-lite"/>
    </source>
</evidence>
<dbReference type="RefSeq" id="WP_285994973.1">
    <property type="nucleotide sequence ID" value="NZ_CP127295.1"/>
</dbReference>
<proteinExistence type="predicted"/>
<protein>
    <submittedName>
        <fullName evidence="3">Uncharacterized protein</fullName>
    </submittedName>
</protein>
<feature type="compositionally biased region" description="Low complexity" evidence="1">
    <location>
        <begin position="75"/>
        <end position="91"/>
    </location>
</feature>
<dbReference type="KEGG" id="amog:QRX60_31035"/>
<evidence type="ECO:0000313" key="4">
    <source>
        <dbReference type="Proteomes" id="UP001239397"/>
    </source>
</evidence>
<dbReference type="AlphaFoldDB" id="A0A9Y2JKF9"/>
<feature type="compositionally biased region" description="Low complexity" evidence="1">
    <location>
        <begin position="46"/>
        <end position="67"/>
    </location>
</feature>
<accession>A0A9Y2JKF9</accession>
<name>A0A9Y2JKF9_9PSEU</name>
<evidence type="ECO:0000313" key="3">
    <source>
        <dbReference type="EMBL" id="WIX98488.1"/>
    </source>
</evidence>
<keyword evidence="4" id="KW-1185">Reference proteome</keyword>
<organism evidence="3 4">
    <name type="scientific">Amycolatopsis mongoliensis</name>
    <dbReference type="NCBI Taxonomy" id="715475"/>
    <lineage>
        <taxon>Bacteria</taxon>
        <taxon>Bacillati</taxon>
        <taxon>Actinomycetota</taxon>
        <taxon>Actinomycetes</taxon>
        <taxon>Pseudonocardiales</taxon>
        <taxon>Pseudonocardiaceae</taxon>
        <taxon>Amycolatopsis</taxon>
    </lineage>
</organism>
<keyword evidence="2" id="KW-1133">Transmembrane helix</keyword>
<gene>
    <name evidence="3" type="ORF">QRX60_31035</name>
</gene>
<reference evidence="3 4" key="1">
    <citation type="submission" date="2023-06" db="EMBL/GenBank/DDBJ databases">
        <authorList>
            <person name="Oyuntsetseg B."/>
            <person name="Kim S.B."/>
        </authorList>
    </citation>
    <scope>NUCLEOTIDE SEQUENCE [LARGE SCALE GENOMIC DNA]</scope>
    <source>
        <strain evidence="3 4">4-36</strain>
    </source>
</reference>
<sequence length="118" mass="11898">MSRSHRERRALRELGHRRARVVVRSAAVAGTGLAVVFGVVLAQHPPAKAAPAASPAPVAPRPATGVPAAPPTTAVPPSSARPAPATTTAPRVPRHRTLQPPPQPPVVTTTATGSTGGS</sequence>
<dbReference type="Proteomes" id="UP001239397">
    <property type="component" value="Chromosome"/>
</dbReference>
<dbReference type="EMBL" id="CP127295">
    <property type="protein sequence ID" value="WIX98488.1"/>
    <property type="molecule type" value="Genomic_DNA"/>
</dbReference>
<keyword evidence="2" id="KW-0812">Transmembrane</keyword>
<evidence type="ECO:0000256" key="2">
    <source>
        <dbReference type="SAM" id="Phobius"/>
    </source>
</evidence>
<feature type="transmembrane region" description="Helical" evidence="2">
    <location>
        <begin position="21"/>
        <end position="42"/>
    </location>
</feature>
<keyword evidence="2" id="KW-0472">Membrane</keyword>
<feature type="region of interest" description="Disordered" evidence="1">
    <location>
        <begin position="46"/>
        <end position="118"/>
    </location>
</feature>